<dbReference type="EMBL" id="GFTR01000600">
    <property type="protein sequence ID" value="JAW15826.1"/>
    <property type="molecule type" value="Transcribed_RNA"/>
</dbReference>
<name>A0A224XTG4_9HEMI</name>
<feature type="chain" id="PRO_5013030738" evidence="1">
    <location>
        <begin position="29"/>
        <end position="75"/>
    </location>
</feature>
<accession>A0A224XTG4</accession>
<reference evidence="2" key="1">
    <citation type="journal article" date="2018" name="PLoS Negl. Trop. Dis.">
        <title>An insight into the salivary gland and fat body transcriptome of Panstrongylus lignarius (Hemiptera: Heteroptera), the main vector of Chagas disease in Peru.</title>
        <authorList>
            <person name="Nevoa J.C."/>
            <person name="Mendes M.T."/>
            <person name="da Silva M.V."/>
            <person name="Soares S.C."/>
            <person name="Oliveira C.J.F."/>
            <person name="Ribeiro J.M.C."/>
        </authorList>
    </citation>
    <scope>NUCLEOTIDE SEQUENCE</scope>
</reference>
<protein>
    <submittedName>
        <fullName evidence="2">Putative secreted protein</fullName>
    </submittedName>
</protein>
<sequence>MRDRFGKVGASLPFILILSLLLVCQASSLGWLHSIHPCGQPRWVVGSQRCSLGVRTGLLVRSFTDLSQATGWFRL</sequence>
<proteinExistence type="predicted"/>
<dbReference type="AlphaFoldDB" id="A0A224XTG4"/>
<feature type="signal peptide" evidence="1">
    <location>
        <begin position="1"/>
        <end position="28"/>
    </location>
</feature>
<evidence type="ECO:0000313" key="2">
    <source>
        <dbReference type="EMBL" id="JAW15826.1"/>
    </source>
</evidence>
<organism evidence="2">
    <name type="scientific">Panstrongylus lignarius</name>
    <dbReference type="NCBI Taxonomy" id="156445"/>
    <lineage>
        <taxon>Eukaryota</taxon>
        <taxon>Metazoa</taxon>
        <taxon>Ecdysozoa</taxon>
        <taxon>Arthropoda</taxon>
        <taxon>Hexapoda</taxon>
        <taxon>Insecta</taxon>
        <taxon>Pterygota</taxon>
        <taxon>Neoptera</taxon>
        <taxon>Paraneoptera</taxon>
        <taxon>Hemiptera</taxon>
        <taxon>Heteroptera</taxon>
        <taxon>Panheteroptera</taxon>
        <taxon>Cimicomorpha</taxon>
        <taxon>Reduviidae</taxon>
        <taxon>Triatominae</taxon>
        <taxon>Panstrongylus</taxon>
    </lineage>
</organism>
<evidence type="ECO:0000256" key="1">
    <source>
        <dbReference type="SAM" id="SignalP"/>
    </source>
</evidence>
<keyword evidence="1" id="KW-0732">Signal</keyword>